<dbReference type="GO" id="GO:0008380">
    <property type="term" value="P:RNA splicing"/>
    <property type="evidence" value="ECO:0007669"/>
    <property type="project" value="UniProtKB-KW"/>
</dbReference>
<feature type="domain" description="Zinc finger ZPR1-type" evidence="21">
    <location>
        <begin position="29"/>
        <end position="187"/>
    </location>
</feature>
<comment type="similarity">
    <text evidence="6">Belongs to the ZPR1 family.</text>
</comment>
<evidence type="ECO:0000256" key="6">
    <source>
        <dbReference type="ARBA" id="ARBA00008354"/>
    </source>
</evidence>
<dbReference type="GO" id="GO:0006397">
    <property type="term" value="P:mRNA processing"/>
    <property type="evidence" value="ECO:0007669"/>
    <property type="project" value="UniProtKB-KW"/>
</dbReference>
<dbReference type="GO" id="GO:0008270">
    <property type="term" value="F:zinc ion binding"/>
    <property type="evidence" value="ECO:0007669"/>
    <property type="project" value="UniProtKB-KW"/>
</dbReference>
<evidence type="ECO:0000256" key="15">
    <source>
        <dbReference type="ARBA" id="ARBA00023242"/>
    </source>
</evidence>
<evidence type="ECO:0000256" key="17">
    <source>
        <dbReference type="ARBA" id="ARBA00034695"/>
    </source>
</evidence>
<dbReference type="GO" id="GO:0030426">
    <property type="term" value="C:growth cone"/>
    <property type="evidence" value="ECO:0007669"/>
    <property type="project" value="UniProtKB-SubCell"/>
</dbReference>
<feature type="region of interest" description="Disordered" evidence="20">
    <location>
        <begin position="1"/>
        <end position="22"/>
    </location>
</feature>
<dbReference type="InterPro" id="IPR056180">
    <property type="entry name" value="ZPR1_jr_dom"/>
</dbReference>
<dbReference type="InterPro" id="IPR042452">
    <property type="entry name" value="ZPR1_Znf1/2"/>
</dbReference>
<sequence>MTDTSTTAKPVFRDLQADDPDPEATEIESMCMNCGENGITKLLLTKIPFYKEIILMSFECEHCGYKNNEIQSGDKIQEKGCLLKCTISTAKDLNRQVIKSDYATIKIPELDFEIPPQSKKGEITNVEGILGRVIAGLEQDQPARKAMDPESAEKIDAFIQLLVATKNLKNPFTIVLDDPSGNSYIENLNAPQVDPALSESHFARNKEQNHLVGIYEEELKQIAKEEEPEESEEDTAGPENLAEEVLHFGTNCPSCNAPCETNMKLTSIPYFKEVIIMATTCDACGRRTNEVKSGAGIGEKGVRITLRVTDPIDMSRDVLKSETCHLMIPELDFEVGPGTLGGKFTTLEGLLVAMRDQLTGTNPLVSGDSAPTQVKERMHEFNQKLSDIISSKVFGTRIIFDDPAGNSYLQNVYAPEDDPEMEVVHYERTFEHNEELGLNDMKVENYQEDDH</sequence>
<evidence type="ECO:0000256" key="10">
    <source>
        <dbReference type="ARBA" id="ARBA00022737"/>
    </source>
</evidence>
<dbReference type="AlphaFoldDB" id="A0A4Y7NIQ6"/>
<evidence type="ECO:0000256" key="11">
    <source>
        <dbReference type="ARBA" id="ARBA00022771"/>
    </source>
</evidence>
<evidence type="ECO:0000256" key="13">
    <source>
        <dbReference type="ARBA" id="ARBA00022833"/>
    </source>
</evidence>
<evidence type="ECO:0000313" key="22">
    <source>
        <dbReference type="EMBL" id="SVE93032.1"/>
    </source>
</evidence>
<dbReference type="NCBIfam" id="TIGR00310">
    <property type="entry name" value="ZPR1_znf"/>
    <property type="match status" value="2"/>
</dbReference>
<dbReference type="GO" id="GO:0015030">
    <property type="term" value="C:Cajal body"/>
    <property type="evidence" value="ECO:0007669"/>
    <property type="project" value="UniProtKB-SubCell"/>
</dbReference>
<dbReference type="GO" id="GO:0048471">
    <property type="term" value="C:perinuclear region of cytoplasm"/>
    <property type="evidence" value="ECO:0007669"/>
    <property type="project" value="UniProtKB-SubCell"/>
</dbReference>
<accession>A0A4Y7NIQ6</accession>
<evidence type="ECO:0000256" key="20">
    <source>
        <dbReference type="SAM" id="MobiDB-lite"/>
    </source>
</evidence>
<evidence type="ECO:0000256" key="14">
    <source>
        <dbReference type="ARBA" id="ARBA00023187"/>
    </source>
</evidence>
<dbReference type="GO" id="GO:0097504">
    <property type="term" value="C:Gemini of Cajal bodies"/>
    <property type="evidence" value="ECO:0007669"/>
    <property type="project" value="UniProtKB-SubCell"/>
</dbReference>
<evidence type="ECO:0000259" key="21">
    <source>
        <dbReference type="SMART" id="SM00709"/>
    </source>
</evidence>
<dbReference type="GO" id="GO:0006260">
    <property type="term" value="P:DNA replication"/>
    <property type="evidence" value="ECO:0007669"/>
    <property type="project" value="UniProtKB-ARBA"/>
</dbReference>
<keyword evidence="10" id="KW-0677">Repeat</keyword>
<keyword evidence="15" id="KW-0539">Nucleus</keyword>
<dbReference type="FunFam" id="2.60.120.1040:FF:000001">
    <property type="entry name" value="Zinc finger protein ZPR1"/>
    <property type="match status" value="1"/>
</dbReference>
<dbReference type="Pfam" id="PF22794">
    <property type="entry name" value="jr-ZPR1"/>
    <property type="match status" value="2"/>
</dbReference>
<keyword evidence="9" id="KW-0479">Metal-binding</keyword>
<dbReference type="Gene3D" id="2.20.25.420">
    <property type="entry name" value="ZPR1, zinc finger domain"/>
    <property type="match status" value="2"/>
</dbReference>
<dbReference type="Gene3D" id="2.60.120.1040">
    <property type="entry name" value="ZPR1, A/B domain"/>
    <property type="match status" value="2"/>
</dbReference>
<dbReference type="FunFam" id="2.60.120.1040:FF:000002">
    <property type="entry name" value="zinc finger protein ZPR1"/>
    <property type="match status" value="1"/>
</dbReference>
<evidence type="ECO:0000256" key="2">
    <source>
        <dbReference type="ARBA" id="ARBA00004489"/>
    </source>
</evidence>
<name>A0A4Y7NIQ6_9CRUS</name>
<evidence type="ECO:0000256" key="7">
    <source>
        <dbReference type="ARBA" id="ARBA00022490"/>
    </source>
</evidence>
<dbReference type="EMBL" id="LR023413">
    <property type="protein sequence ID" value="SVE93032.1"/>
    <property type="molecule type" value="mRNA"/>
</dbReference>
<dbReference type="InterPro" id="IPR042451">
    <property type="entry name" value="ZPR1_A/B_dom"/>
</dbReference>
<dbReference type="InterPro" id="IPR004457">
    <property type="entry name" value="Znf_ZPR1"/>
</dbReference>
<dbReference type="GO" id="GO:0031369">
    <property type="term" value="F:translation initiation factor binding"/>
    <property type="evidence" value="ECO:0007669"/>
    <property type="project" value="UniProtKB-ARBA"/>
</dbReference>
<keyword evidence="12" id="KW-0221">Differentiation</keyword>
<dbReference type="FunFam" id="2.20.25.420:FF:000003">
    <property type="entry name" value="zinc finger protein ZPR1"/>
    <property type="match status" value="1"/>
</dbReference>
<evidence type="ECO:0000256" key="1">
    <source>
        <dbReference type="ARBA" id="ARBA00004408"/>
    </source>
</evidence>
<keyword evidence="7" id="KW-0963">Cytoplasm</keyword>
<evidence type="ECO:0000256" key="12">
    <source>
        <dbReference type="ARBA" id="ARBA00022782"/>
    </source>
</evidence>
<keyword evidence="11" id="KW-0863">Zinc-finger</keyword>
<dbReference type="FunFam" id="2.20.25.420:FF:000001">
    <property type="entry name" value="Zinc finger protein ZPR1"/>
    <property type="match status" value="1"/>
</dbReference>
<gene>
    <name evidence="22" type="primary">EOG090X06TU</name>
</gene>
<evidence type="ECO:0000256" key="16">
    <source>
        <dbReference type="ARBA" id="ARBA00023273"/>
    </source>
</evidence>
<dbReference type="InterPro" id="IPR040141">
    <property type="entry name" value="ZPR1"/>
</dbReference>
<evidence type="ECO:0000256" key="8">
    <source>
        <dbReference type="ARBA" id="ARBA00022664"/>
    </source>
</evidence>
<organism evidence="22">
    <name type="scientific">Moina brachiata</name>
    <dbReference type="NCBI Taxonomy" id="675436"/>
    <lineage>
        <taxon>Eukaryota</taxon>
        <taxon>Metazoa</taxon>
        <taxon>Ecdysozoa</taxon>
        <taxon>Arthropoda</taxon>
        <taxon>Crustacea</taxon>
        <taxon>Branchiopoda</taxon>
        <taxon>Diplostraca</taxon>
        <taxon>Cladocera</taxon>
        <taxon>Anomopoda</taxon>
        <taxon>Moinidae</taxon>
        <taxon>Moina</taxon>
    </lineage>
</organism>
<evidence type="ECO:0000256" key="9">
    <source>
        <dbReference type="ARBA" id="ARBA00022723"/>
    </source>
</evidence>
<keyword evidence="8" id="KW-0507">mRNA processing</keyword>
<dbReference type="PANTHER" id="PTHR10876">
    <property type="entry name" value="ZINC FINGER PROTEIN ZPR1"/>
    <property type="match status" value="1"/>
</dbReference>
<reference evidence="22" key="1">
    <citation type="submission" date="2018-08" db="EMBL/GenBank/DDBJ databases">
        <authorList>
            <person name="Cornetti L."/>
        </authorList>
    </citation>
    <scope>NUCLEOTIDE SEQUENCE</scope>
    <source>
        <strain evidence="22">DE-FRO-2-1</strain>
    </source>
</reference>
<proteinExistence type="evidence at transcript level"/>
<feature type="domain" description="Zinc finger ZPR1-type" evidence="21">
    <location>
        <begin position="250"/>
        <end position="411"/>
    </location>
</feature>
<evidence type="ECO:0000256" key="5">
    <source>
        <dbReference type="ARBA" id="ARBA00004624"/>
    </source>
</evidence>
<evidence type="ECO:0000256" key="3">
    <source>
        <dbReference type="ARBA" id="ARBA00004556"/>
    </source>
</evidence>
<keyword evidence="13" id="KW-0862">Zinc</keyword>
<dbReference type="GO" id="GO:0010628">
    <property type="term" value="P:positive regulation of gene expression"/>
    <property type="evidence" value="ECO:0007669"/>
    <property type="project" value="UniProtKB-ARBA"/>
</dbReference>
<dbReference type="Pfam" id="PF03367">
    <property type="entry name" value="Zn_ribbon_ZPR1"/>
    <property type="match status" value="2"/>
</dbReference>
<keyword evidence="16" id="KW-0966">Cell projection</keyword>
<dbReference type="PANTHER" id="PTHR10876:SF0">
    <property type="entry name" value="ZINC FINGER PROTEIN ZPR1"/>
    <property type="match status" value="1"/>
</dbReference>
<evidence type="ECO:0000256" key="19">
    <source>
        <dbReference type="ARBA" id="ARBA00079252"/>
    </source>
</evidence>
<keyword evidence="14" id="KW-0508">mRNA splicing</keyword>
<dbReference type="GO" id="GO:0061564">
    <property type="term" value="P:axon development"/>
    <property type="evidence" value="ECO:0007669"/>
    <property type="project" value="UniProtKB-ARBA"/>
</dbReference>
<comment type="subcellular location">
    <subcellularLocation>
        <location evidence="2">Cell projection</location>
        <location evidence="2">Axon</location>
    </subcellularLocation>
    <subcellularLocation>
        <location evidence="5">Cell projection</location>
        <location evidence="5">Growth cone</location>
    </subcellularLocation>
    <subcellularLocation>
        <location evidence="3">Cytoplasm</location>
        <location evidence="3">Perinuclear region</location>
    </subcellularLocation>
    <subcellularLocation>
        <location evidence="1">Nucleus</location>
        <location evidence="1">Cajal body</location>
    </subcellularLocation>
    <subcellularLocation>
        <location evidence="17">Nucleus</location>
        <location evidence="17">Gem</location>
    </subcellularLocation>
    <subcellularLocation>
        <location evidence="4">Nucleus</location>
        <location evidence="4">Nucleolus</location>
    </subcellularLocation>
</comment>
<evidence type="ECO:0000256" key="18">
    <source>
        <dbReference type="ARBA" id="ARBA00074960"/>
    </source>
</evidence>
<dbReference type="GO" id="GO:0042307">
    <property type="term" value="P:positive regulation of protein import into nucleus"/>
    <property type="evidence" value="ECO:0007669"/>
    <property type="project" value="UniProtKB-ARBA"/>
</dbReference>
<dbReference type="SMART" id="SM00709">
    <property type="entry name" value="Zpr1"/>
    <property type="match status" value="2"/>
</dbReference>
<protein>
    <recommendedName>
        <fullName evidence="18">Zinc finger protein ZPR1</fullName>
    </recommendedName>
    <alternativeName>
        <fullName evidence="19">Zinc finger protein 259</fullName>
    </alternativeName>
</protein>
<dbReference type="GO" id="GO:0005730">
    <property type="term" value="C:nucleolus"/>
    <property type="evidence" value="ECO:0007669"/>
    <property type="project" value="UniProtKB-SubCell"/>
</dbReference>
<evidence type="ECO:0000256" key="4">
    <source>
        <dbReference type="ARBA" id="ARBA00004604"/>
    </source>
</evidence>